<evidence type="ECO:0000256" key="1">
    <source>
        <dbReference type="SAM" id="Coils"/>
    </source>
</evidence>
<dbReference type="PANTHER" id="PTHR38430">
    <property type="entry name" value="PROTEIN-ARGININE KINASE ACTIVATOR PROTEIN"/>
    <property type="match status" value="1"/>
</dbReference>
<dbReference type="PROSITE" id="PS50151">
    <property type="entry name" value="UVR"/>
    <property type="match status" value="1"/>
</dbReference>
<reference evidence="3 4" key="1">
    <citation type="submission" date="2014-07" db="EMBL/GenBank/DDBJ databases">
        <authorList>
            <person name="McCorrison J."/>
            <person name="Sanka R."/>
            <person name="Torralba M."/>
            <person name="Gillis M."/>
            <person name="Haft D.H."/>
            <person name="Methe B."/>
            <person name="Sutton G."/>
            <person name="Nelson K.E."/>
        </authorList>
    </citation>
    <scope>NUCLEOTIDE SEQUENCE [LARGE SCALE GENOMIC DNA]</scope>
    <source>
        <strain evidence="3 4">S7-1-13</strain>
    </source>
</reference>
<keyword evidence="1" id="KW-0175">Coiled coil</keyword>
<evidence type="ECO:0000313" key="4">
    <source>
        <dbReference type="Proteomes" id="UP000029579"/>
    </source>
</evidence>
<dbReference type="EMBL" id="JRMW01000037">
    <property type="protein sequence ID" value="KGF03678.1"/>
    <property type="molecule type" value="Genomic_DNA"/>
</dbReference>
<accession>A0A095X1G2</accession>
<dbReference type="InterPro" id="IPR001943">
    <property type="entry name" value="UVR_dom"/>
</dbReference>
<dbReference type="InterPro" id="IPR025542">
    <property type="entry name" value="YacH"/>
</dbReference>
<comment type="caution">
    <text evidence="3">The sequence shown here is derived from an EMBL/GenBank/DDBJ whole genome shotgun (WGS) entry which is preliminary data.</text>
</comment>
<dbReference type="GO" id="GO:1990169">
    <property type="term" value="P:stress response to copper ion"/>
    <property type="evidence" value="ECO:0007669"/>
    <property type="project" value="TreeGrafter"/>
</dbReference>
<dbReference type="GO" id="GO:0050897">
    <property type="term" value="F:cobalt ion binding"/>
    <property type="evidence" value="ECO:0007669"/>
    <property type="project" value="TreeGrafter"/>
</dbReference>
<organism evidence="3 4">
    <name type="scientific">Anaerococcus lactolyticus S7-1-13</name>
    <dbReference type="NCBI Taxonomy" id="1284686"/>
    <lineage>
        <taxon>Bacteria</taxon>
        <taxon>Bacillati</taxon>
        <taxon>Bacillota</taxon>
        <taxon>Tissierellia</taxon>
        <taxon>Tissierellales</taxon>
        <taxon>Peptoniphilaceae</taxon>
        <taxon>Anaerococcus</taxon>
    </lineage>
</organism>
<protein>
    <submittedName>
        <fullName evidence="3">Transcriptional regulator</fullName>
    </submittedName>
</protein>
<dbReference type="GO" id="GO:0005507">
    <property type="term" value="F:copper ion binding"/>
    <property type="evidence" value="ECO:0007669"/>
    <property type="project" value="TreeGrafter"/>
</dbReference>
<dbReference type="PANTHER" id="PTHR38430:SF1">
    <property type="entry name" value="PROTEIN-ARGININE KINASE ACTIVATOR PROTEIN"/>
    <property type="match status" value="1"/>
</dbReference>
<dbReference type="PIRSF" id="PIRSF015034">
    <property type="entry name" value="YacH"/>
    <property type="match status" value="1"/>
</dbReference>
<dbReference type="GO" id="GO:1990170">
    <property type="term" value="P:stress response to cadmium ion"/>
    <property type="evidence" value="ECO:0007669"/>
    <property type="project" value="TreeGrafter"/>
</dbReference>
<dbReference type="eggNOG" id="COG3880">
    <property type="taxonomic scope" value="Bacteria"/>
</dbReference>
<dbReference type="Proteomes" id="UP000029579">
    <property type="component" value="Unassembled WGS sequence"/>
</dbReference>
<proteinExistence type="predicted"/>
<dbReference type="AlphaFoldDB" id="A0A095X1G2"/>
<feature type="domain" description="UVR" evidence="2">
    <location>
        <begin position="156"/>
        <end position="191"/>
    </location>
</feature>
<dbReference type="RefSeq" id="WP_037328127.1">
    <property type="nucleotide sequence ID" value="NZ_JRMW01000037.1"/>
</dbReference>
<name>A0A095X1G2_9FIRM</name>
<sequence>MKCDKCGKEASVSLKVIFNGNSHNINLCSDCMKKYADIPEGSDLGKINSQNISFNPKDLEGLLQKFIPSLEEVIDGFYEYKYNQANKDLSYILNVDEKSCPYCGNLRSNIRNGVFGCAYCYKLDKDLTDKVLKTYNNLSEYKGAYPRAEREFKEVADEIKNLSQRLNESVETEDYELAADLKEKIDKLNMQVKN</sequence>
<evidence type="ECO:0000259" key="2">
    <source>
        <dbReference type="PROSITE" id="PS50151"/>
    </source>
</evidence>
<dbReference type="GO" id="GO:0046870">
    <property type="term" value="F:cadmium ion binding"/>
    <property type="evidence" value="ECO:0007669"/>
    <property type="project" value="TreeGrafter"/>
</dbReference>
<dbReference type="GO" id="GO:0008270">
    <property type="term" value="F:zinc ion binding"/>
    <property type="evidence" value="ECO:0007669"/>
    <property type="project" value="TreeGrafter"/>
</dbReference>
<evidence type="ECO:0000313" key="3">
    <source>
        <dbReference type="EMBL" id="KGF03678.1"/>
    </source>
</evidence>
<dbReference type="OrthoDB" id="9788704at2"/>
<feature type="coiled-coil region" evidence="1">
    <location>
        <begin position="145"/>
        <end position="172"/>
    </location>
</feature>
<dbReference type="Pfam" id="PF02151">
    <property type="entry name" value="UVR"/>
    <property type="match status" value="1"/>
</dbReference>
<gene>
    <name evidence="3" type="ORF">HMPREF1630_06405</name>
</gene>